<evidence type="ECO:0000313" key="2">
    <source>
        <dbReference type="EMBL" id="KIM46563.1"/>
    </source>
</evidence>
<dbReference type="HOGENOM" id="CLU_1129171_0_0_1"/>
<dbReference type="STRING" id="686832.A0A0C2Y9R2"/>
<feature type="transmembrane region" description="Helical" evidence="1">
    <location>
        <begin position="53"/>
        <end position="81"/>
    </location>
</feature>
<protein>
    <submittedName>
        <fullName evidence="2">Uncharacterized protein</fullName>
    </submittedName>
</protein>
<organism evidence="2 3">
    <name type="scientific">Hebeloma cylindrosporum</name>
    <dbReference type="NCBI Taxonomy" id="76867"/>
    <lineage>
        <taxon>Eukaryota</taxon>
        <taxon>Fungi</taxon>
        <taxon>Dikarya</taxon>
        <taxon>Basidiomycota</taxon>
        <taxon>Agaricomycotina</taxon>
        <taxon>Agaricomycetes</taxon>
        <taxon>Agaricomycetidae</taxon>
        <taxon>Agaricales</taxon>
        <taxon>Agaricineae</taxon>
        <taxon>Hymenogastraceae</taxon>
        <taxon>Hebeloma</taxon>
    </lineage>
</organism>
<reference evidence="3" key="2">
    <citation type="submission" date="2015-01" db="EMBL/GenBank/DDBJ databases">
        <title>Evolutionary Origins and Diversification of the Mycorrhizal Mutualists.</title>
        <authorList>
            <consortium name="DOE Joint Genome Institute"/>
            <consortium name="Mycorrhizal Genomics Consortium"/>
            <person name="Kohler A."/>
            <person name="Kuo A."/>
            <person name="Nagy L.G."/>
            <person name="Floudas D."/>
            <person name="Copeland A."/>
            <person name="Barry K.W."/>
            <person name="Cichocki N."/>
            <person name="Veneault-Fourrey C."/>
            <person name="LaButti K."/>
            <person name="Lindquist E.A."/>
            <person name="Lipzen A."/>
            <person name="Lundell T."/>
            <person name="Morin E."/>
            <person name="Murat C."/>
            <person name="Riley R."/>
            <person name="Ohm R."/>
            <person name="Sun H."/>
            <person name="Tunlid A."/>
            <person name="Henrissat B."/>
            <person name="Grigoriev I.V."/>
            <person name="Hibbett D.S."/>
            <person name="Martin F."/>
        </authorList>
    </citation>
    <scope>NUCLEOTIDE SEQUENCE [LARGE SCALE GENOMIC DNA]</scope>
    <source>
        <strain evidence="3">h7</strain>
    </source>
</reference>
<dbReference type="Proteomes" id="UP000053424">
    <property type="component" value="Unassembled WGS sequence"/>
</dbReference>
<keyword evidence="1" id="KW-1133">Transmembrane helix</keyword>
<keyword evidence="1" id="KW-0812">Transmembrane</keyword>
<keyword evidence="3" id="KW-1185">Reference proteome</keyword>
<keyword evidence="1" id="KW-0472">Membrane</keyword>
<accession>A0A0C2Y9R2</accession>
<feature type="transmembrane region" description="Helical" evidence="1">
    <location>
        <begin position="137"/>
        <end position="158"/>
    </location>
</feature>
<feature type="transmembrane region" description="Helical" evidence="1">
    <location>
        <begin position="193"/>
        <end position="211"/>
    </location>
</feature>
<dbReference type="AlphaFoldDB" id="A0A0C2Y9R2"/>
<dbReference type="EMBL" id="KN831771">
    <property type="protein sequence ID" value="KIM46563.1"/>
    <property type="molecule type" value="Genomic_DNA"/>
</dbReference>
<name>A0A0C2Y9R2_HEBCY</name>
<feature type="transmembrane region" description="Helical" evidence="1">
    <location>
        <begin position="101"/>
        <end position="125"/>
    </location>
</feature>
<reference evidence="2 3" key="1">
    <citation type="submission" date="2014-04" db="EMBL/GenBank/DDBJ databases">
        <authorList>
            <consortium name="DOE Joint Genome Institute"/>
            <person name="Kuo A."/>
            <person name="Gay G."/>
            <person name="Dore J."/>
            <person name="Kohler A."/>
            <person name="Nagy L.G."/>
            <person name="Floudas D."/>
            <person name="Copeland A."/>
            <person name="Barry K.W."/>
            <person name="Cichocki N."/>
            <person name="Veneault-Fourrey C."/>
            <person name="LaButti K."/>
            <person name="Lindquist E.A."/>
            <person name="Lipzen A."/>
            <person name="Lundell T."/>
            <person name="Morin E."/>
            <person name="Murat C."/>
            <person name="Sun H."/>
            <person name="Tunlid A."/>
            <person name="Henrissat B."/>
            <person name="Grigoriev I.V."/>
            <person name="Hibbett D.S."/>
            <person name="Martin F."/>
            <person name="Nordberg H.P."/>
            <person name="Cantor M.N."/>
            <person name="Hua S.X."/>
        </authorList>
    </citation>
    <scope>NUCLEOTIDE SEQUENCE [LARGE SCALE GENOMIC DNA]</scope>
    <source>
        <strain evidence="3">h7</strain>
    </source>
</reference>
<proteinExistence type="predicted"/>
<evidence type="ECO:0000256" key="1">
    <source>
        <dbReference type="SAM" id="Phobius"/>
    </source>
</evidence>
<dbReference type="OrthoDB" id="2355659at2759"/>
<gene>
    <name evidence="2" type="ORF">M413DRAFT_8363</name>
</gene>
<evidence type="ECO:0000313" key="3">
    <source>
        <dbReference type="Proteomes" id="UP000053424"/>
    </source>
</evidence>
<sequence length="246" mass="27726">MSVYIRKWCSISYRGGLEAQRWLWIAVKSLIIIEEEKTSIGVKRNAMARFGAAWTASTLITLFGAVTNSVLTVQVLAAWRSIKWEPESVSEQKWQLTSVKIIWGLLSIYFASAASVCAVGFHGVVKHKPSHVRFYRDYSIADFSFCAFLTALATYGAFLSPARAGVCEEFSHHPELMRDMLEIGLNLENCELWLERAVFAGLAFMFVIMVIRSQIITPTWQGTIITISAVLPALQQYPLARHHHIL</sequence>